<keyword evidence="8" id="KW-1185">Reference proteome</keyword>
<reference evidence="7" key="1">
    <citation type="submission" date="2022-08" db="EMBL/GenBank/DDBJ databases">
        <title>A Global Phylogenomic Analysis of the Shiitake Genus Lentinula.</title>
        <authorList>
            <consortium name="DOE Joint Genome Institute"/>
            <person name="Sierra-Patev S."/>
            <person name="Min B."/>
            <person name="Naranjo-Ortiz M."/>
            <person name="Looney B."/>
            <person name="Konkel Z."/>
            <person name="Slot J.C."/>
            <person name="Sakamoto Y."/>
            <person name="Steenwyk J.L."/>
            <person name="Rokas A."/>
            <person name="Carro J."/>
            <person name="Camarero S."/>
            <person name="Ferreira P."/>
            <person name="Molpeceres G."/>
            <person name="Ruiz-Duenas F.J."/>
            <person name="Serrano A."/>
            <person name="Henrissat B."/>
            <person name="Drula E."/>
            <person name="Hughes K.W."/>
            <person name="Mata J.L."/>
            <person name="Ishikawa N.K."/>
            <person name="Vargas-Isla R."/>
            <person name="Ushijima S."/>
            <person name="Smith C.A."/>
            <person name="Ahrendt S."/>
            <person name="Andreopoulos W."/>
            <person name="He G."/>
            <person name="Labutti K."/>
            <person name="Lipzen A."/>
            <person name="Ng V."/>
            <person name="Riley R."/>
            <person name="Sandor L."/>
            <person name="Barry K."/>
            <person name="Martinez A.T."/>
            <person name="Xiao Y."/>
            <person name="Gibbons J.G."/>
            <person name="Terashima K."/>
            <person name="Grigoriev I.V."/>
            <person name="Hibbett D.S."/>
        </authorList>
    </citation>
    <scope>NUCLEOTIDE SEQUENCE</scope>
    <source>
        <strain evidence="7">JLM2183</strain>
    </source>
</reference>
<evidence type="ECO:0000256" key="3">
    <source>
        <dbReference type="ARBA" id="ARBA00022692"/>
    </source>
</evidence>
<evidence type="ECO:0000256" key="1">
    <source>
        <dbReference type="ARBA" id="ARBA00004141"/>
    </source>
</evidence>
<feature type="transmembrane region" description="Helical" evidence="6">
    <location>
        <begin position="136"/>
        <end position="154"/>
    </location>
</feature>
<evidence type="ECO:0000256" key="4">
    <source>
        <dbReference type="ARBA" id="ARBA00022989"/>
    </source>
</evidence>
<dbReference type="EMBL" id="JAOTPV010000037">
    <property type="protein sequence ID" value="KAJ4468313.1"/>
    <property type="molecule type" value="Genomic_DNA"/>
</dbReference>
<evidence type="ECO:0000313" key="8">
    <source>
        <dbReference type="Proteomes" id="UP001150266"/>
    </source>
</evidence>
<accession>A0A9W8ZVV0</accession>
<dbReference type="PANTHER" id="PTHR23502:SF51">
    <property type="entry name" value="QUINIDINE RESISTANCE PROTEIN 1-RELATED"/>
    <property type="match status" value="1"/>
</dbReference>
<evidence type="ECO:0000313" key="7">
    <source>
        <dbReference type="EMBL" id="KAJ4468313.1"/>
    </source>
</evidence>
<dbReference type="SUPFAM" id="SSF103473">
    <property type="entry name" value="MFS general substrate transporter"/>
    <property type="match status" value="1"/>
</dbReference>
<feature type="transmembrane region" description="Helical" evidence="6">
    <location>
        <begin position="66"/>
        <end position="84"/>
    </location>
</feature>
<dbReference type="InterPro" id="IPR036259">
    <property type="entry name" value="MFS_trans_sf"/>
</dbReference>
<dbReference type="Gene3D" id="1.20.1250.20">
    <property type="entry name" value="MFS general substrate transporter like domains"/>
    <property type="match status" value="1"/>
</dbReference>
<evidence type="ECO:0008006" key="9">
    <source>
        <dbReference type="Google" id="ProtNLM"/>
    </source>
</evidence>
<evidence type="ECO:0000256" key="2">
    <source>
        <dbReference type="ARBA" id="ARBA00022448"/>
    </source>
</evidence>
<evidence type="ECO:0000256" key="5">
    <source>
        <dbReference type="ARBA" id="ARBA00023136"/>
    </source>
</evidence>
<dbReference type="OrthoDB" id="440553at2759"/>
<gene>
    <name evidence="7" type="ORF">J3R30DRAFT_3831242</name>
</gene>
<comment type="subcellular location">
    <subcellularLocation>
        <location evidence="1">Membrane</location>
        <topology evidence="1">Multi-pass membrane protein</topology>
    </subcellularLocation>
</comment>
<evidence type="ECO:0000256" key="6">
    <source>
        <dbReference type="SAM" id="Phobius"/>
    </source>
</evidence>
<comment type="caution">
    <text evidence="7">The sequence shown here is derived from an EMBL/GenBank/DDBJ whole genome shotgun (WGS) entry which is preliminary data.</text>
</comment>
<keyword evidence="2" id="KW-0813">Transport</keyword>
<organism evidence="7 8">
    <name type="scientific">Lentinula aciculospora</name>
    <dbReference type="NCBI Taxonomy" id="153920"/>
    <lineage>
        <taxon>Eukaryota</taxon>
        <taxon>Fungi</taxon>
        <taxon>Dikarya</taxon>
        <taxon>Basidiomycota</taxon>
        <taxon>Agaricomycotina</taxon>
        <taxon>Agaricomycetes</taxon>
        <taxon>Agaricomycetidae</taxon>
        <taxon>Agaricales</taxon>
        <taxon>Marasmiineae</taxon>
        <taxon>Omphalotaceae</taxon>
        <taxon>Lentinula</taxon>
    </lineage>
</organism>
<dbReference type="GO" id="GO:0005886">
    <property type="term" value="C:plasma membrane"/>
    <property type="evidence" value="ECO:0007669"/>
    <property type="project" value="TreeGrafter"/>
</dbReference>
<protein>
    <recommendedName>
        <fullName evidence="9">MFS general substrate transporter</fullName>
    </recommendedName>
</protein>
<keyword evidence="5 6" id="KW-0472">Membrane</keyword>
<sequence>MDEALHYGLTYLANGVGSLLGNTVTGRILDRDYQKFLEKEDTTTSDSTTFGGKSLMFIEKARLTSLMYNLPSPIVIFFFIGWFYSSILDTYSTLILDLFPHAASTSNTSINLVRCPLGAVGTSTIQLIITAMGYKWSFTTLGGICILSFPLSWLQWVYGPRFRAHCSALDSPDEISENFVSTENKQNEPKITDRSVF</sequence>
<dbReference type="AlphaFoldDB" id="A0A9W8ZVV0"/>
<proteinExistence type="predicted"/>
<dbReference type="Proteomes" id="UP001150266">
    <property type="component" value="Unassembled WGS sequence"/>
</dbReference>
<dbReference type="GO" id="GO:0022857">
    <property type="term" value="F:transmembrane transporter activity"/>
    <property type="evidence" value="ECO:0007669"/>
    <property type="project" value="TreeGrafter"/>
</dbReference>
<keyword evidence="4 6" id="KW-1133">Transmembrane helix</keyword>
<name>A0A9W8ZVV0_9AGAR</name>
<dbReference type="PANTHER" id="PTHR23502">
    <property type="entry name" value="MAJOR FACILITATOR SUPERFAMILY"/>
    <property type="match status" value="1"/>
</dbReference>
<keyword evidence="3 6" id="KW-0812">Transmembrane</keyword>